<dbReference type="AlphaFoldDB" id="A0A1H0UHV5"/>
<accession>A0A1H0UHV5</accession>
<dbReference type="EMBL" id="FNJL01000020">
    <property type="protein sequence ID" value="SDP65787.1"/>
    <property type="molecule type" value="Genomic_DNA"/>
</dbReference>
<protein>
    <recommendedName>
        <fullName evidence="4">DUF484 domain-containing protein</fullName>
    </recommendedName>
</protein>
<name>A0A1H0UHV5_9BURK</name>
<dbReference type="PANTHER" id="PTHR38765:SF1">
    <property type="entry name" value="DUF484 DOMAIN-CONTAINING PROTEIN"/>
    <property type="match status" value="1"/>
</dbReference>
<feature type="coiled-coil region" evidence="1">
    <location>
        <begin position="51"/>
        <end position="78"/>
    </location>
</feature>
<evidence type="ECO:0000313" key="3">
    <source>
        <dbReference type="Proteomes" id="UP000199317"/>
    </source>
</evidence>
<evidence type="ECO:0000313" key="2">
    <source>
        <dbReference type="EMBL" id="SDP65787.1"/>
    </source>
</evidence>
<keyword evidence="1" id="KW-0175">Coiled coil</keyword>
<dbReference type="Proteomes" id="UP000199317">
    <property type="component" value="Unassembled WGS sequence"/>
</dbReference>
<evidence type="ECO:0000256" key="1">
    <source>
        <dbReference type="SAM" id="Coils"/>
    </source>
</evidence>
<proteinExistence type="predicted"/>
<dbReference type="OrthoDB" id="8525200at2"/>
<dbReference type="InterPro" id="IPR007435">
    <property type="entry name" value="DUF484"/>
</dbReference>
<organism evidence="2 3">
    <name type="scientific">Paracidovorax cattleyae</name>
    <dbReference type="NCBI Taxonomy" id="80868"/>
    <lineage>
        <taxon>Bacteria</taxon>
        <taxon>Pseudomonadati</taxon>
        <taxon>Pseudomonadota</taxon>
        <taxon>Betaproteobacteria</taxon>
        <taxon>Burkholderiales</taxon>
        <taxon>Comamonadaceae</taxon>
        <taxon>Paracidovorax</taxon>
    </lineage>
</organism>
<gene>
    <name evidence="2" type="ORF">SAMN04489708_12012</name>
</gene>
<dbReference type="Gene3D" id="3.30.450.40">
    <property type="match status" value="1"/>
</dbReference>
<dbReference type="Pfam" id="PF04340">
    <property type="entry name" value="DUF484"/>
    <property type="match status" value="1"/>
</dbReference>
<keyword evidence="3" id="KW-1185">Reference proteome</keyword>
<sequence>MTHPHTPAQAVPPITEEDIAEFLANTPGFFERHAELLTGVVLTSPHGQRAVSLQERQAEMLREKIKGLEQRIMEMVRHSHENTAIAQKIHQWTRELAQAGDPALLPGVVEQGIRRLFDVPQAALRLWDVAGPYAGAAFAQGASADARSFATSLTQPFCGPNLGFEPAGWLPEPATVQSIALLPLRQGALDGDAPAFGLLVLGSPDAQRFGADLGTDFLVRMAELASSALSRLR</sequence>
<dbReference type="PANTHER" id="PTHR38765">
    <property type="entry name" value="DUF484 DOMAIN-CONTAINING PROTEIN"/>
    <property type="match status" value="1"/>
</dbReference>
<dbReference type="InterPro" id="IPR029016">
    <property type="entry name" value="GAF-like_dom_sf"/>
</dbReference>
<evidence type="ECO:0008006" key="4">
    <source>
        <dbReference type="Google" id="ProtNLM"/>
    </source>
</evidence>
<reference evidence="3" key="1">
    <citation type="submission" date="2016-10" db="EMBL/GenBank/DDBJ databases">
        <authorList>
            <person name="Varghese N."/>
            <person name="Submissions S."/>
        </authorList>
    </citation>
    <scope>NUCLEOTIDE SEQUENCE [LARGE SCALE GENOMIC DNA]</scope>
    <source>
        <strain evidence="3">DSM 17101</strain>
    </source>
</reference>
<dbReference type="RefSeq" id="WP_092836052.1">
    <property type="nucleotide sequence ID" value="NZ_CP028290.1"/>
</dbReference>